<dbReference type="AlphaFoldDB" id="A0AAW1WF82"/>
<feature type="domain" description="DUF4216" evidence="2">
    <location>
        <begin position="314"/>
        <end position="365"/>
    </location>
</feature>
<dbReference type="Pfam" id="PF13952">
    <property type="entry name" value="DUF4216"/>
    <property type="match status" value="1"/>
</dbReference>
<comment type="caution">
    <text evidence="4">The sequence shown here is derived from an EMBL/GenBank/DDBJ whole genome shotgun (WGS) entry which is preliminary data.</text>
</comment>
<feature type="domain" description="DUF4218" evidence="3">
    <location>
        <begin position="84"/>
        <end position="155"/>
    </location>
</feature>
<keyword evidence="5" id="KW-1185">Reference proteome</keyword>
<gene>
    <name evidence="4" type="ORF">M0R45_031002</name>
</gene>
<dbReference type="PANTHER" id="PTHR48258:SF15">
    <property type="entry name" value="OS02G0543900 PROTEIN"/>
    <property type="match status" value="1"/>
</dbReference>
<evidence type="ECO:0000313" key="5">
    <source>
        <dbReference type="Proteomes" id="UP001457282"/>
    </source>
</evidence>
<evidence type="ECO:0000259" key="2">
    <source>
        <dbReference type="Pfam" id="PF13952"/>
    </source>
</evidence>
<reference evidence="4 5" key="1">
    <citation type="journal article" date="2023" name="G3 (Bethesda)">
        <title>A chromosome-length genome assembly and annotation of blackberry (Rubus argutus, cv. 'Hillquist').</title>
        <authorList>
            <person name="Bruna T."/>
            <person name="Aryal R."/>
            <person name="Dudchenko O."/>
            <person name="Sargent D.J."/>
            <person name="Mead D."/>
            <person name="Buti M."/>
            <person name="Cavallini A."/>
            <person name="Hytonen T."/>
            <person name="Andres J."/>
            <person name="Pham M."/>
            <person name="Weisz D."/>
            <person name="Mascagni F."/>
            <person name="Usai G."/>
            <person name="Natali L."/>
            <person name="Bassil N."/>
            <person name="Fernandez G.E."/>
            <person name="Lomsadze A."/>
            <person name="Armour M."/>
            <person name="Olukolu B."/>
            <person name="Poorten T."/>
            <person name="Britton C."/>
            <person name="Davik J."/>
            <person name="Ashrafi H."/>
            <person name="Aiden E.L."/>
            <person name="Borodovsky M."/>
            <person name="Worthington M."/>
        </authorList>
    </citation>
    <scope>NUCLEOTIDE SEQUENCE [LARGE SCALE GENOMIC DNA]</scope>
    <source>
        <strain evidence="4">PI 553951</strain>
    </source>
</reference>
<organism evidence="4 5">
    <name type="scientific">Rubus argutus</name>
    <name type="common">Southern blackberry</name>
    <dbReference type="NCBI Taxonomy" id="59490"/>
    <lineage>
        <taxon>Eukaryota</taxon>
        <taxon>Viridiplantae</taxon>
        <taxon>Streptophyta</taxon>
        <taxon>Embryophyta</taxon>
        <taxon>Tracheophyta</taxon>
        <taxon>Spermatophyta</taxon>
        <taxon>Magnoliopsida</taxon>
        <taxon>eudicotyledons</taxon>
        <taxon>Gunneridae</taxon>
        <taxon>Pentapetalae</taxon>
        <taxon>rosids</taxon>
        <taxon>fabids</taxon>
        <taxon>Rosales</taxon>
        <taxon>Rosaceae</taxon>
        <taxon>Rosoideae</taxon>
        <taxon>Rosoideae incertae sedis</taxon>
        <taxon>Rubus</taxon>
    </lineage>
</organism>
<protein>
    <recommendedName>
        <fullName evidence="6">DUF4218 domain-containing protein</fullName>
    </recommendedName>
</protein>
<sequence>MDAPQVDSDVQDMLHDAFGMYEDEDNTEPTVPTEGPSLSHGPTPDVQRFYQLLKDADTELYPGAGKKKLDFLISGYSSFTKTRHNQDEAAIAGPVQFRWMYLIERYLHDLKKYVRNRSRPEASIEEDYIIEECLSFCSMYLSDGVESKRTRIGRNADDPGIVPCEGLPLFIERGRSIESGHEFRLTEAEWEHAHTHQTQNGRGIDAQSLLEAEKQANKSFWIYFRDLIEEKVLQKEDVDPDIRALAIGPDKTAKRFNKYIMNGFRFFVKSIDAQSKTQNCGVFVKSEVNSYASARDHRPRDGVKDYYGVLTGIIELHYHHGWKVLLFDCDWADNRVRNRGVKMDEYGFILVNFDRLLPKTDTLILHLKQCNFLYSRPH</sequence>
<evidence type="ECO:0000259" key="3">
    <source>
        <dbReference type="Pfam" id="PF13960"/>
    </source>
</evidence>
<dbReference type="PANTHER" id="PTHR48258">
    <property type="entry name" value="DUF4218 DOMAIN-CONTAINING PROTEIN-RELATED"/>
    <property type="match status" value="1"/>
</dbReference>
<feature type="region of interest" description="Disordered" evidence="1">
    <location>
        <begin position="18"/>
        <end position="43"/>
    </location>
</feature>
<evidence type="ECO:0000256" key="1">
    <source>
        <dbReference type="SAM" id="MobiDB-lite"/>
    </source>
</evidence>
<dbReference type="Pfam" id="PF13960">
    <property type="entry name" value="DUF4218"/>
    <property type="match status" value="1"/>
</dbReference>
<dbReference type="EMBL" id="JBEDUW010000006">
    <property type="protein sequence ID" value="KAK9922541.1"/>
    <property type="molecule type" value="Genomic_DNA"/>
</dbReference>
<evidence type="ECO:0008006" key="6">
    <source>
        <dbReference type="Google" id="ProtNLM"/>
    </source>
</evidence>
<name>A0AAW1WF82_RUBAR</name>
<proteinExistence type="predicted"/>
<evidence type="ECO:0000313" key="4">
    <source>
        <dbReference type="EMBL" id="KAK9922541.1"/>
    </source>
</evidence>
<dbReference type="Proteomes" id="UP001457282">
    <property type="component" value="Unassembled WGS sequence"/>
</dbReference>
<dbReference type="InterPro" id="IPR025452">
    <property type="entry name" value="DUF4218"/>
</dbReference>
<accession>A0AAW1WF82</accession>
<dbReference type="InterPro" id="IPR025312">
    <property type="entry name" value="DUF4216"/>
</dbReference>